<dbReference type="Proteomes" id="UP001162131">
    <property type="component" value="Unassembled WGS sequence"/>
</dbReference>
<comment type="caution">
    <text evidence="3">The sequence shown here is derived from an EMBL/GenBank/DDBJ whole genome shotgun (WGS) entry which is preliminary data.</text>
</comment>
<keyword evidence="2" id="KW-0732">Signal</keyword>
<evidence type="ECO:0008006" key="5">
    <source>
        <dbReference type="Google" id="ProtNLM"/>
    </source>
</evidence>
<evidence type="ECO:0000256" key="2">
    <source>
        <dbReference type="SAM" id="SignalP"/>
    </source>
</evidence>
<sequence>MKSFACLIVTVFAYQLISQSSSFRGSLSPNPDTTSLISTDLSSQIPTDCSFKKGYLERWQLDPSSPEKVYIVLNSHAISLFSDENVEDLICSVKLSDIYRPFASEEKCIVLQSSNSEDNLRLCSNNDQEKAIWQGSLEHFFVCSDKLDPEAQADLIGLEEEAKLEVLEHDELKKKAEEIIEKVKLAEDLEKENKKKMQQQLNDAKNELEKVKEQREALEKAMEAKAYEEMLLAENLIRKEKQKEEIAELEAAAQKIQEDKKKEAEELMEQQKHLIENKERETRDELSYMVSMAVEAGDKQFAHLCWQPELKGPNTDLMKSICLQKYGKEPERYEQELIDCPQPENFCKLCCSGFIGIEHLQDRKVCEYDNCGQLFSF</sequence>
<feature type="signal peptide" evidence="2">
    <location>
        <begin position="1"/>
        <end position="20"/>
    </location>
</feature>
<feature type="chain" id="PRO_5043414996" description="PH domain-containing protein" evidence="2">
    <location>
        <begin position="21"/>
        <end position="377"/>
    </location>
</feature>
<accession>A0AAU9KCD5</accession>
<evidence type="ECO:0000256" key="1">
    <source>
        <dbReference type="SAM" id="Coils"/>
    </source>
</evidence>
<evidence type="ECO:0000313" key="3">
    <source>
        <dbReference type="EMBL" id="CAG9335668.1"/>
    </source>
</evidence>
<evidence type="ECO:0000313" key="4">
    <source>
        <dbReference type="Proteomes" id="UP001162131"/>
    </source>
</evidence>
<keyword evidence="1" id="KW-0175">Coiled coil</keyword>
<gene>
    <name evidence="3" type="ORF">BSTOLATCC_MIC64133</name>
</gene>
<dbReference type="AlphaFoldDB" id="A0AAU9KCD5"/>
<feature type="coiled-coil region" evidence="1">
    <location>
        <begin position="155"/>
        <end position="284"/>
    </location>
</feature>
<proteinExistence type="predicted"/>
<keyword evidence="4" id="KW-1185">Reference proteome</keyword>
<dbReference type="SUPFAM" id="SSF50729">
    <property type="entry name" value="PH domain-like"/>
    <property type="match status" value="1"/>
</dbReference>
<reference evidence="3" key="1">
    <citation type="submission" date="2021-09" db="EMBL/GenBank/DDBJ databases">
        <authorList>
            <consortium name="AG Swart"/>
            <person name="Singh M."/>
            <person name="Singh A."/>
            <person name="Seah K."/>
            <person name="Emmerich C."/>
        </authorList>
    </citation>
    <scope>NUCLEOTIDE SEQUENCE</scope>
    <source>
        <strain evidence="3">ATCC30299</strain>
    </source>
</reference>
<protein>
    <recommendedName>
        <fullName evidence="5">PH domain-containing protein</fullName>
    </recommendedName>
</protein>
<dbReference type="EMBL" id="CAJZBQ010000062">
    <property type="protein sequence ID" value="CAG9335668.1"/>
    <property type="molecule type" value="Genomic_DNA"/>
</dbReference>
<organism evidence="3 4">
    <name type="scientific">Blepharisma stoltei</name>
    <dbReference type="NCBI Taxonomy" id="1481888"/>
    <lineage>
        <taxon>Eukaryota</taxon>
        <taxon>Sar</taxon>
        <taxon>Alveolata</taxon>
        <taxon>Ciliophora</taxon>
        <taxon>Postciliodesmatophora</taxon>
        <taxon>Heterotrichea</taxon>
        <taxon>Heterotrichida</taxon>
        <taxon>Blepharismidae</taxon>
        <taxon>Blepharisma</taxon>
    </lineage>
</organism>
<name>A0AAU9KCD5_9CILI</name>